<reference evidence="3" key="1">
    <citation type="submission" date="2020-01" db="EMBL/GenBank/DDBJ databases">
        <title>Draft genome sequence of the Termite Coptotermes fromosanus.</title>
        <authorList>
            <person name="Itakura S."/>
            <person name="Yosikawa Y."/>
            <person name="Umezawa K."/>
        </authorList>
    </citation>
    <scope>NUCLEOTIDE SEQUENCE [LARGE SCALE GENOMIC DNA]</scope>
</reference>
<evidence type="ECO:0000313" key="3">
    <source>
        <dbReference type="Proteomes" id="UP000502823"/>
    </source>
</evidence>
<evidence type="ECO:0000313" key="2">
    <source>
        <dbReference type="EMBL" id="GFG31626.1"/>
    </source>
</evidence>
<gene>
    <name evidence="2" type="ORF">Cfor_03202</name>
</gene>
<evidence type="ECO:0000259" key="1">
    <source>
        <dbReference type="SMART" id="SM00587"/>
    </source>
</evidence>
<sequence length="434" mass="49440">MDPSLWVEQKLVPTMIAHGSFGNSGQQRVETTKCKVTYKETGDDHFSADILLLNLELKFENQVPQSYSLFLKVSPEDPLYRKYMDTDVGFHNEALMYTEVIPFVEEFLKKRQDILLGELFAKCYYAESGAACAGRSDIVVLEDMEQRGFTLSVERLFLDYEHCAVALRQLARYHAIFYGLKKAETSRFHAMVSKIKAQNFGGASPEDLNYFFKTVSYRAIKYLEGRQEMDQLTLDKLKVPLENAIQLLVDLLAPREPLAVLCHGDFCRNNILFGYVSGKPCDAMFFDFQAVKYASPAIDLSFFMYLNTSSELRSQHWDDLFGEYHATLIGTLAHILGCSVEELLPDYGLEAFQKEFVDHGFYGYMICSFFLSQMLVNPEDQVDLRSMCQRSIQDLADAYFVAGSELASQKLAEILKHLASKDAIRSVLAFKTHC</sequence>
<dbReference type="AlphaFoldDB" id="A0A6L2PGW5"/>
<keyword evidence="3" id="KW-1185">Reference proteome</keyword>
<dbReference type="Proteomes" id="UP000502823">
    <property type="component" value="Unassembled WGS sequence"/>
</dbReference>
<dbReference type="SUPFAM" id="SSF56112">
    <property type="entry name" value="Protein kinase-like (PK-like)"/>
    <property type="match status" value="1"/>
</dbReference>
<accession>A0A6L2PGW5</accession>
<protein>
    <recommendedName>
        <fullName evidence="1">CHK kinase-like domain-containing protein</fullName>
    </recommendedName>
</protein>
<dbReference type="PANTHER" id="PTHR11012">
    <property type="entry name" value="PROTEIN KINASE-LIKE DOMAIN-CONTAINING"/>
    <property type="match status" value="1"/>
</dbReference>
<dbReference type="InParanoid" id="A0A6L2PGW5"/>
<dbReference type="OrthoDB" id="190089at2759"/>
<dbReference type="Gene3D" id="3.90.1200.10">
    <property type="match status" value="1"/>
</dbReference>
<organism evidence="2 3">
    <name type="scientific">Coptotermes formosanus</name>
    <name type="common">Formosan subterranean termite</name>
    <dbReference type="NCBI Taxonomy" id="36987"/>
    <lineage>
        <taxon>Eukaryota</taxon>
        <taxon>Metazoa</taxon>
        <taxon>Ecdysozoa</taxon>
        <taxon>Arthropoda</taxon>
        <taxon>Hexapoda</taxon>
        <taxon>Insecta</taxon>
        <taxon>Pterygota</taxon>
        <taxon>Neoptera</taxon>
        <taxon>Polyneoptera</taxon>
        <taxon>Dictyoptera</taxon>
        <taxon>Blattodea</taxon>
        <taxon>Blattoidea</taxon>
        <taxon>Termitoidae</taxon>
        <taxon>Rhinotermitidae</taxon>
        <taxon>Coptotermes</taxon>
    </lineage>
</organism>
<dbReference type="EMBL" id="BLKM01000325">
    <property type="protein sequence ID" value="GFG31626.1"/>
    <property type="molecule type" value="Genomic_DNA"/>
</dbReference>
<dbReference type="Pfam" id="PF02958">
    <property type="entry name" value="EcKL"/>
    <property type="match status" value="1"/>
</dbReference>
<comment type="caution">
    <text evidence="2">The sequence shown here is derived from an EMBL/GenBank/DDBJ whole genome shotgun (WGS) entry which is preliminary data.</text>
</comment>
<dbReference type="InterPro" id="IPR004119">
    <property type="entry name" value="EcKL"/>
</dbReference>
<dbReference type="PANTHER" id="PTHR11012:SF8">
    <property type="entry name" value="JUVENILE HORMONE-INDUCIBLE PROTEIN 26"/>
    <property type="match status" value="1"/>
</dbReference>
<name>A0A6L2PGW5_COPFO</name>
<dbReference type="InterPro" id="IPR015897">
    <property type="entry name" value="CHK_kinase-like"/>
</dbReference>
<dbReference type="InterPro" id="IPR011009">
    <property type="entry name" value="Kinase-like_dom_sf"/>
</dbReference>
<dbReference type="SMART" id="SM00587">
    <property type="entry name" value="CHK"/>
    <property type="match status" value="1"/>
</dbReference>
<proteinExistence type="predicted"/>
<feature type="domain" description="CHK kinase-like" evidence="1">
    <location>
        <begin position="139"/>
        <end position="334"/>
    </location>
</feature>